<sequence length="114" mass="13834">MDDIHQPPGQEAFWHLLYRFLWPFPYFRDVTRGSLLERQQNYRYNRRMGTHLPRFMLKWACLTLFFFALGCLCEELLEIVLPAACCYVTSTWTLTIFVQLTVAWLWLQRFPELH</sequence>
<dbReference type="Proteomes" id="UP000318422">
    <property type="component" value="Unassembled WGS sequence"/>
</dbReference>
<evidence type="ECO:0000256" key="1">
    <source>
        <dbReference type="SAM" id="Phobius"/>
    </source>
</evidence>
<gene>
    <name evidence="2" type="ORF">ZRA01_02210</name>
</gene>
<dbReference type="AlphaFoldDB" id="A0A4Y4CMS5"/>
<feature type="transmembrane region" description="Helical" evidence="1">
    <location>
        <begin position="55"/>
        <end position="73"/>
    </location>
</feature>
<accession>A0A4Y4CMS5</accession>
<name>A0A4Y4CMS5_ZOORA</name>
<evidence type="ECO:0000313" key="3">
    <source>
        <dbReference type="Proteomes" id="UP000318422"/>
    </source>
</evidence>
<organism evidence="2 3">
    <name type="scientific">Zoogloea ramigera</name>
    <dbReference type="NCBI Taxonomy" id="350"/>
    <lineage>
        <taxon>Bacteria</taxon>
        <taxon>Pseudomonadati</taxon>
        <taxon>Pseudomonadota</taxon>
        <taxon>Betaproteobacteria</taxon>
        <taxon>Rhodocyclales</taxon>
        <taxon>Zoogloeaceae</taxon>
        <taxon>Zoogloea</taxon>
    </lineage>
</organism>
<protein>
    <submittedName>
        <fullName evidence="2">Uncharacterized protein</fullName>
    </submittedName>
</protein>
<reference evidence="2 3" key="1">
    <citation type="submission" date="2019-06" db="EMBL/GenBank/DDBJ databases">
        <title>Whole genome shotgun sequence of Zoogloea ramigera NBRC 15342.</title>
        <authorList>
            <person name="Hosoyama A."/>
            <person name="Uohara A."/>
            <person name="Ohji S."/>
            <person name="Ichikawa N."/>
        </authorList>
    </citation>
    <scope>NUCLEOTIDE SEQUENCE [LARGE SCALE GENOMIC DNA]</scope>
    <source>
        <strain evidence="2 3">NBRC 15342</strain>
    </source>
</reference>
<keyword evidence="3" id="KW-1185">Reference proteome</keyword>
<feature type="transmembrane region" description="Helical" evidence="1">
    <location>
        <begin position="85"/>
        <end position="107"/>
    </location>
</feature>
<keyword evidence="1" id="KW-0812">Transmembrane</keyword>
<dbReference type="OrthoDB" id="8595329at2"/>
<keyword evidence="1" id="KW-0472">Membrane</keyword>
<keyword evidence="1" id="KW-1133">Transmembrane helix</keyword>
<dbReference type="RefSeq" id="WP_141348910.1">
    <property type="nucleotide sequence ID" value="NZ_BJNV01000004.1"/>
</dbReference>
<evidence type="ECO:0000313" key="2">
    <source>
        <dbReference type="EMBL" id="GEC94148.1"/>
    </source>
</evidence>
<proteinExistence type="predicted"/>
<dbReference type="EMBL" id="BJNV01000004">
    <property type="protein sequence ID" value="GEC94148.1"/>
    <property type="molecule type" value="Genomic_DNA"/>
</dbReference>
<comment type="caution">
    <text evidence="2">The sequence shown here is derived from an EMBL/GenBank/DDBJ whole genome shotgun (WGS) entry which is preliminary data.</text>
</comment>